<evidence type="ECO:0000313" key="2">
    <source>
        <dbReference type="EMBL" id="KAL2070766.1"/>
    </source>
</evidence>
<accession>A0ABR4CLE6</accession>
<organism evidence="2 3">
    <name type="scientific">Oculimacula yallundae</name>
    <dbReference type="NCBI Taxonomy" id="86028"/>
    <lineage>
        <taxon>Eukaryota</taxon>
        <taxon>Fungi</taxon>
        <taxon>Dikarya</taxon>
        <taxon>Ascomycota</taxon>
        <taxon>Pezizomycotina</taxon>
        <taxon>Leotiomycetes</taxon>
        <taxon>Helotiales</taxon>
        <taxon>Ploettnerulaceae</taxon>
        <taxon>Oculimacula</taxon>
    </lineage>
</organism>
<comment type="caution">
    <text evidence="2">The sequence shown here is derived from an EMBL/GenBank/DDBJ whole genome shotgun (WGS) entry which is preliminary data.</text>
</comment>
<dbReference type="Proteomes" id="UP001595075">
    <property type="component" value="Unassembled WGS sequence"/>
</dbReference>
<protein>
    <submittedName>
        <fullName evidence="2">Uncharacterized protein</fullName>
    </submittedName>
</protein>
<keyword evidence="3" id="KW-1185">Reference proteome</keyword>
<proteinExistence type="predicted"/>
<evidence type="ECO:0000313" key="3">
    <source>
        <dbReference type="Proteomes" id="UP001595075"/>
    </source>
</evidence>
<sequence length="87" mass="9598">MDGNGLDLELPNWWSNLTIFDSDSENMLFSLCQPFLHSTWGSVCQPDATSLAEEHARTGLLGLKARRKSDGDGLDMVSDGLIRLDSQ</sequence>
<evidence type="ECO:0000256" key="1">
    <source>
        <dbReference type="SAM" id="MobiDB-lite"/>
    </source>
</evidence>
<gene>
    <name evidence="2" type="ORF">VTL71DRAFT_13792</name>
</gene>
<feature type="region of interest" description="Disordered" evidence="1">
    <location>
        <begin position="68"/>
        <end position="87"/>
    </location>
</feature>
<reference evidence="2 3" key="1">
    <citation type="journal article" date="2024" name="Commun. Biol.">
        <title>Comparative genomic analysis of thermophilic fungi reveals convergent evolutionary adaptations and gene losses.</title>
        <authorList>
            <person name="Steindorff A.S."/>
            <person name="Aguilar-Pontes M.V."/>
            <person name="Robinson A.J."/>
            <person name="Andreopoulos B."/>
            <person name="LaButti K."/>
            <person name="Kuo A."/>
            <person name="Mondo S."/>
            <person name="Riley R."/>
            <person name="Otillar R."/>
            <person name="Haridas S."/>
            <person name="Lipzen A."/>
            <person name="Grimwood J."/>
            <person name="Schmutz J."/>
            <person name="Clum A."/>
            <person name="Reid I.D."/>
            <person name="Moisan M.C."/>
            <person name="Butler G."/>
            <person name="Nguyen T.T.M."/>
            <person name="Dewar K."/>
            <person name="Conant G."/>
            <person name="Drula E."/>
            <person name="Henrissat B."/>
            <person name="Hansel C."/>
            <person name="Singer S."/>
            <person name="Hutchinson M.I."/>
            <person name="de Vries R.P."/>
            <person name="Natvig D.O."/>
            <person name="Powell A.J."/>
            <person name="Tsang A."/>
            <person name="Grigoriev I.V."/>
        </authorList>
    </citation>
    <scope>NUCLEOTIDE SEQUENCE [LARGE SCALE GENOMIC DNA]</scope>
    <source>
        <strain evidence="2 3">CBS 494.80</strain>
    </source>
</reference>
<dbReference type="EMBL" id="JAZHXI010000006">
    <property type="protein sequence ID" value="KAL2070766.1"/>
    <property type="molecule type" value="Genomic_DNA"/>
</dbReference>
<name>A0ABR4CLE6_9HELO</name>